<sequence length="505" mass="54818">MGLGLATGMEFYTFDSMNLVLADLTGTLGVSADEASWLLTVYSCALFLGVPVSVWMAGHYGYKRFLISTIVVFAIASMGCAISPNLDSMLIWRAIQGLAGAGLVVWWRASIYVLMPKPQRSPSLMKASTLLYLSSAAGLLVSGYITDHFNWRLIFLPNLLYAAGAIWLLARYFPTLPPPASDRVIQTDWLGIVLLATALISLQIILNRGEIDDWFGSFHIRLLAWTGGAALLLFIVWQASPANRTPLLWLGLLRDRYVLSSALIAVFTGMILSGSLFVLPEFLRNLSTHTHSATQTGQIICVYALTAAAIRPLMVGLIARIGQRKTIVIALVMLIASMVLFNRLLTTDTPGYYYVVPLILYACCLSPLLPAVGSGTVARIEQNKLLDGVSLYMTFRQFGASLGVALLTILIGHRETLHSSRLFEHLRHDNPGTQDWLASVSATLVARGGYSPFESQRAAVRILAEAGAHQAATLAYADAFAFMAAVGVIALCLVPIIPPTPVVKK</sequence>
<dbReference type="GO" id="GO:0016020">
    <property type="term" value="C:membrane"/>
    <property type="evidence" value="ECO:0007669"/>
    <property type="project" value="UniProtKB-SubCell"/>
</dbReference>
<dbReference type="Gene3D" id="1.20.1720.10">
    <property type="entry name" value="Multidrug resistance protein D"/>
    <property type="match status" value="1"/>
</dbReference>
<feature type="transmembrane region" description="Helical" evidence="6">
    <location>
        <begin position="151"/>
        <end position="169"/>
    </location>
</feature>
<feature type="transmembrane region" description="Helical" evidence="6">
    <location>
        <begin position="90"/>
        <end position="115"/>
    </location>
</feature>
<feature type="domain" description="Major facilitator superfamily (MFS) profile" evidence="7">
    <location>
        <begin position="1"/>
        <end position="502"/>
    </location>
</feature>
<dbReference type="KEGG" id="buz:AYM40_29620"/>
<feature type="transmembrane region" description="Helical" evidence="6">
    <location>
        <begin position="351"/>
        <end position="372"/>
    </location>
</feature>
<feature type="transmembrane region" description="Helical" evidence="6">
    <location>
        <begin position="65"/>
        <end position="84"/>
    </location>
</feature>
<dbReference type="PANTHER" id="PTHR42718">
    <property type="entry name" value="MAJOR FACILITATOR SUPERFAMILY MULTIDRUG TRANSPORTER MFSC"/>
    <property type="match status" value="1"/>
</dbReference>
<dbReference type="PROSITE" id="PS50850">
    <property type="entry name" value="MFS"/>
    <property type="match status" value="1"/>
</dbReference>
<dbReference type="OrthoDB" id="7254021at2"/>
<keyword evidence="3 6" id="KW-0812">Transmembrane</keyword>
<evidence type="ECO:0000256" key="1">
    <source>
        <dbReference type="ARBA" id="ARBA00004141"/>
    </source>
</evidence>
<dbReference type="InterPro" id="IPR020846">
    <property type="entry name" value="MFS_dom"/>
</dbReference>
<feature type="transmembrane region" description="Helical" evidence="6">
    <location>
        <begin position="479"/>
        <end position="497"/>
    </location>
</feature>
<feature type="transmembrane region" description="Helical" evidence="6">
    <location>
        <begin position="218"/>
        <end position="237"/>
    </location>
</feature>
<evidence type="ECO:0000259" key="7">
    <source>
        <dbReference type="PROSITE" id="PS50850"/>
    </source>
</evidence>
<feature type="transmembrane region" description="Helical" evidence="6">
    <location>
        <begin position="297"/>
        <end position="319"/>
    </location>
</feature>
<dbReference type="SUPFAM" id="SSF103473">
    <property type="entry name" value="MFS general substrate transporter"/>
    <property type="match status" value="1"/>
</dbReference>
<feature type="transmembrane region" description="Helical" evidence="6">
    <location>
        <begin position="189"/>
        <end position="206"/>
    </location>
</feature>
<dbReference type="Proteomes" id="UP000076852">
    <property type="component" value="Chromosome 2"/>
</dbReference>
<dbReference type="InterPro" id="IPR036259">
    <property type="entry name" value="MFS_trans_sf"/>
</dbReference>
<name>A0A160FWG9_9BURK</name>
<accession>A0A160FWG9</accession>
<protein>
    <submittedName>
        <fullName evidence="8">MFS transporter</fullName>
    </submittedName>
</protein>
<proteinExistence type="predicted"/>
<evidence type="ECO:0000256" key="2">
    <source>
        <dbReference type="ARBA" id="ARBA00022448"/>
    </source>
</evidence>
<comment type="subcellular location">
    <subcellularLocation>
        <location evidence="1">Membrane</location>
        <topology evidence="1">Multi-pass membrane protein</topology>
    </subcellularLocation>
</comment>
<reference evidence="8 9" key="1">
    <citation type="journal article" date="2016" name="Gene">
        <title>PacBio SMRT assembly of a complex multi-replicon genome reveals chlorocatechol degradative operon in a region of genome plasticity.</title>
        <authorList>
            <person name="Ricker N."/>
            <person name="Shen S.Y."/>
            <person name="Goordial J."/>
            <person name="Jin S."/>
            <person name="Fulthorpe R.R."/>
        </authorList>
    </citation>
    <scope>NUCLEOTIDE SEQUENCE [LARGE SCALE GENOMIC DNA]</scope>
    <source>
        <strain evidence="8 9">OLGA172</strain>
    </source>
</reference>
<evidence type="ECO:0000256" key="6">
    <source>
        <dbReference type="SAM" id="Phobius"/>
    </source>
</evidence>
<keyword evidence="2" id="KW-0813">Transport</keyword>
<dbReference type="GO" id="GO:0022857">
    <property type="term" value="F:transmembrane transporter activity"/>
    <property type="evidence" value="ECO:0007669"/>
    <property type="project" value="InterPro"/>
</dbReference>
<dbReference type="STRING" id="1804984.AYM40_29620"/>
<feature type="transmembrane region" description="Helical" evidence="6">
    <location>
        <begin position="393"/>
        <end position="413"/>
    </location>
</feature>
<evidence type="ECO:0000256" key="3">
    <source>
        <dbReference type="ARBA" id="ARBA00022692"/>
    </source>
</evidence>
<evidence type="ECO:0000313" key="8">
    <source>
        <dbReference type="EMBL" id="ANB77584.1"/>
    </source>
</evidence>
<evidence type="ECO:0000313" key="9">
    <source>
        <dbReference type="Proteomes" id="UP000076852"/>
    </source>
</evidence>
<dbReference type="Gene3D" id="1.20.1250.20">
    <property type="entry name" value="MFS general substrate transporter like domains"/>
    <property type="match status" value="1"/>
</dbReference>
<dbReference type="AlphaFoldDB" id="A0A160FWG9"/>
<dbReference type="InterPro" id="IPR011701">
    <property type="entry name" value="MFS"/>
</dbReference>
<dbReference type="PANTHER" id="PTHR42718:SF9">
    <property type="entry name" value="MAJOR FACILITATOR SUPERFAMILY MULTIDRUG TRANSPORTER MFSC"/>
    <property type="match status" value="1"/>
</dbReference>
<organism evidence="8 9">
    <name type="scientific">Paraburkholderia phytofirmans OLGA172</name>
    <dbReference type="NCBI Taxonomy" id="1417228"/>
    <lineage>
        <taxon>Bacteria</taxon>
        <taxon>Pseudomonadati</taxon>
        <taxon>Pseudomonadota</taxon>
        <taxon>Betaproteobacteria</taxon>
        <taxon>Burkholderiales</taxon>
        <taxon>Burkholderiaceae</taxon>
        <taxon>Paraburkholderia</taxon>
    </lineage>
</organism>
<dbReference type="Pfam" id="PF07690">
    <property type="entry name" value="MFS_1"/>
    <property type="match status" value="1"/>
</dbReference>
<feature type="transmembrane region" description="Helical" evidence="6">
    <location>
        <begin position="127"/>
        <end position="145"/>
    </location>
</feature>
<keyword evidence="9" id="KW-1185">Reference proteome</keyword>
<evidence type="ECO:0000256" key="5">
    <source>
        <dbReference type="ARBA" id="ARBA00023136"/>
    </source>
</evidence>
<keyword evidence="5 6" id="KW-0472">Membrane</keyword>
<evidence type="ECO:0000256" key="4">
    <source>
        <dbReference type="ARBA" id="ARBA00022989"/>
    </source>
</evidence>
<dbReference type="EMBL" id="CP014579">
    <property type="protein sequence ID" value="ANB77584.1"/>
    <property type="molecule type" value="Genomic_DNA"/>
</dbReference>
<feature type="transmembrane region" description="Helical" evidence="6">
    <location>
        <begin position="326"/>
        <end position="345"/>
    </location>
</feature>
<feature type="transmembrane region" description="Helical" evidence="6">
    <location>
        <begin position="37"/>
        <end position="58"/>
    </location>
</feature>
<keyword evidence="4 6" id="KW-1133">Transmembrane helix</keyword>
<gene>
    <name evidence="8" type="ORF">AYM40_29620</name>
</gene>
<feature type="transmembrane region" description="Helical" evidence="6">
    <location>
        <begin position="257"/>
        <end position="277"/>
    </location>
</feature>